<feature type="domain" description="Major facilitator superfamily (MFS) profile" evidence="9">
    <location>
        <begin position="6"/>
        <end position="412"/>
    </location>
</feature>
<keyword evidence="2" id="KW-0813">Transport</keyword>
<evidence type="ECO:0000256" key="2">
    <source>
        <dbReference type="ARBA" id="ARBA00022448"/>
    </source>
</evidence>
<organism evidence="10 11">
    <name type="scientific">Actinomadura vinacea</name>
    <dbReference type="NCBI Taxonomy" id="115336"/>
    <lineage>
        <taxon>Bacteria</taxon>
        <taxon>Bacillati</taxon>
        <taxon>Actinomycetota</taxon>
        <taxon>Actinomycetes</taxon>
        <taxon>Streptosporangiales</taxon>
        <taxon>Thermomonosporaceae</taxon>
        <taxon>Actinomadura</taxon>
    </lineage>
</organism>
<feature type="transmembrane region" description="Helical" evidence="8">
    <location>
        <begin position="267"/>
        <end position="287"/>
    </location>
</feature>
<feature type="transmembrane region" description="Helical" evidence="8">
    <location>
        <begin position="393"/>
        <end position="411"/>
    </location>
</feature>
<dbReference type="CDD" id="cd17369">
    <property type="entry name" value="MFS_ShiA_like"/>
    <property type="match status" value="1"/>
</dbReference>
<proteinExistence type="predicted"/>
<dbReference type="PANTHER" id="PTHR43045:SF1">
    <property type="entry name" value="SHIKIMATE TRANSPORTER"/>
    <property type="match status" value="1"/>
</dbReference>
<evidence type="ECO:0000256" key="8">
    <source>
        <dbReference type="SAM" id="Phobius"/>
    </source>
</evidence>
<dbReference type="PANTHER" id="PTHR43045">
    <property type="entry name" value="SHIKIMATE TRANSPORTER"/>
    <property type="match status" value="1"/>
</dbReference>
<evidence type="ECO:0000313" key="10">
    <source>
        <dbReference type="EMBL" id="GAA2436341.1"/>
    </source>
</evidence>
<evidence type="ECO:0000256" key="3">
    <source>
        <dbReference type="ARBA" id="ARBA00022475"/>
    </source>
</evidence>
<evidence type="ECO:0000259" key="9">
    <source>
        <dbReference type="PROSITE" id="PS50850"/>
    </source>
</evidence>
<dbReference type="Pfam" id="PF07690">
    <property type="entry name" value="MFS_1"/>
    <property type="match status" value="1"/>
</dbReference>
<feature type="transmembrane region" description="Helical" evidence="8">
    <location>
        <begin position="43"/>
        <end position="67"/>
    </location>
</feature>
<name>A0ABN3JQE9_9ACTN</name>
<feature type="transmembrane region" description="Helical" evidence="8">
    <location>
        <begin position="79"/>
        <end position="100"/>
    </location>
</feature>
<evidence type="ECO:0000256" key="6">
    <source>
        <dbReference type="ARBA" id="ARBA00023136"/>
    </source>
</evidence>
<keyword evidence="5 8" id="KW-1133">Transmembrane helix</keyword>
<feature type="region of interest" description="Disordered" evidence="7">
    <location>
        <begin position="421"/>
        <end position="452"/>
    </location>
</feature>
<dbReference type="Proteomes" id="UP001501231">
    <property type="component" value="Unassembled WGS sequence"/>
</dbReference>
<evidence type="ECO:0000256" key="7">
    <source>
        <dbReference type="SAM" id="MobiDB-lite"/>
    </source>
</evidence>
<reference evidence="10 11" key="1">
    <citation type="journal article" date="2019" name="Int. J. Syst. Evol. Microbiol.">
        <title>The Global Catalogue of Microorganisms (GCM) 10K type strain sequencing project: providing services to taxonomists for standard genome sequencing and annotation.</title>
        <authorList>
            <consortium name="The Broad Institute Genomics Platform"/>
            <consortium name="The Broad Institute Genome Sequencing Center for Infectious Disease"/>
            <person name="Wu L."/>
            <person name="Ma J."/>
        </authorList>
    </citation>
    <scope>NUCLEOTIDE SEQUENCE [LARGE SCALE GENOMIC DNA]</scope>
    <source>
        <strain evidence="10 11">JCM 3325</strain>
    </source>
</reference>
<dbReference type="Pfam" id="PF00083">
    <property type="entry name" value="Sugar_tr"/>
    <property type="match status" value="1"/>
</dbReference>
<dbReference type="EMBL" id="BAAARW010000021">
    <property type="protein sequence ID" value="GAA2436341.1"/>
    <property type="molecule type" value="Genomic_DNA"/>
</dbReference>
<evidence type="ECO:0000256" key="4">
    <source>
        <dbReference type="ARBA" id="ARBA00022692"/>
    </source>
</evidence>
<dbReference type="RefSeq" id="WP_344593277.1">
    <property type="nucleotide sequence ID" value="NZ_BAAARW010000021.1"/>
</dbReference>
<keyword evidence="4 8" id="KW-0812">Transmembrane</keyword>
<feature type="transmembrane region" description="Helical" evidence="8">
    <location>
        <begin position="324"/>
        <end position="342"/>
    </location>
</feature>
<feature type="transmembrane region" description="Helical" evidence="8">
    <location>
        <begin position="106"/>
        <end position="132"/>
    </location>
</feature>
<dbReference type="Gene3D" id="1.20.1250.20">
    <property type="entry name" value="MFS general substrate transporter like domains"/>
    <property type="match status" value="2"/>
</dbReference>
<sequence>MSLRKILLVAGTGSAIDWYDFFIYGTAAALVFNKLFFPAGDPLVGTLLAFTTFAVGFAARPIGGAIFGHVGDKIGRKPALVTTLFLMGISTTLIGVLPTYGTIGVAAPIILVLLRLLQGIAVGGQWAGGALIATENAPPDKRGLYGSFAQIGVSAGLFLSTGVFLVVGALMSEEAFGSWGWRLPFLFSVVLVGIAFYAQFTLEETAPMRKVKDEGEQSHSPVLDVLVHNWRTVLLGAGSIVVIGTSFYLFGTYFLSYGTTVLKLPRALLLDGVLIGAALQFVAIPLCGALSDRIGRRTVYLIGAVALAVWVWPAFLLLGTGNPAAVIAAIAVGEILVALVYGPQAALFAELFTARVRYSGASLGYQIGTLIGGALTPLIATALYAQWGSFVPVAGWVVLSAVASFVSVVVMSETARTQLDDGAPMTDARTTGARNQTLEEAATSDARNTEPA</sequence>
<accession>A0ABN3JQE9</accession>
<dbReference type="PROSITE" id="PS50850">
    <property type="entry name" value="MFS"/>
    <property type="match status" value="1"/>
</dbReference>
<dbReference type="SUPFAM" id="SSF103473">
    <property type="entry name" value="MFS general substrate transporter"/>
    <property type="match status" value="1"/>
</dbReference>
<dbReference type="InterPro" id="IPR020846">
    <property type="entry name" value="MFS_dom"/>
</dbReference>
<evidence type="ECO:0000256" key="5">
    <source>
        <dbReference type="ARBA" id="ARBA00022989"/>
    </source>
</evidence>
<dbReference type="InterPro" id="IPR036259">
    <property type="entry name" value="MFS_trans_sf"/>
</dbReference>
<dbReference type="PROSITE" id="PS00217">
    <property type="entry name" value="SUGAR_TRANSPORT_2"/>
    <property type="match status" value="1"/>
</dbReference>
<comment type="subcellular location">
    <subcellularLocation>
        <location evidence="1">Cell membrane</location>
        <topology evidence="1">Multi-pass membrane protein</topology>
    </subcellularLocation>
</comment>
<keyword evidence="11" id="KW-1185">Reference proteome</keyword>
<comment type="caution">
    <text evidence="10">The sequence shown here is derived from an EMBL/GenBank/DDBJ whole genome shotgun (WGS) entry which is preliminary data.</text>
</comment>
<dbReference type="InterPro" id="IPR005828">
    <property type="entry name" value="MFS_sugar_transport-like"/>
</dbReference>
<feature type="compositionally biased region" description="Polar residues" evidence="7">
    <location>
        <begin position="428"/>
        <end position="438"/>
    </location>
</feature>
<feature type="transmembrane region" description="Helical" evidence="8">
    <location>
        <begin position="363"/>
        <end position="387"/>
    </location>
</feature>
<dbReference type="InterPro" id="IPR005829">
    <property type="entry name" value="Sugar_transporter_CS"/>
</dbReference>
<keyword evidence="3" id="KW-1003">Cell membrane</keyword>
<evidence type="ECO:0000256" key="1">
    <source>
        <dbReference type="ARBA" id="ARBA00004651"/>
    </source>
</evidence>
<feature type="transmembrane region" description="Helical" evidence="8">
    <location>
        <begin position="183"/>
        <end position="202"/>
    </location>
</feature>
<keyword evidence="6 8" id="KW-0472">Membrane</keyword>
<gene>
    <name evidence="10" type="ORF">GCM10010191_58890</name>
</gene>
<protein>
    <submittedName>
        <fullName evidence="10">MFS transporter</fullName>
    </submittedName>
</protein>
<evidence type="ECO:0000313" key="11">
    <source>
        <dbReference type="Proteomes" id="UP001501231"/>
    </source>
</evidence>
<dbReference type="InterPro" id="IPR011701">
    <property type="entry name" value="MFS"/>
</dbReference>
<feature type="transmembrane region" description="Helical" evidence="8">
    <location>
        <begin position="144"/>
        <end position="171"/>
    </location>
</feature>
<feature type="transmembrane region" description="Helical" evidence="8">
    <location>
        <begin position="299"/>
        <end position="318"/>
    </location>
</feature>
<feature type="transmembrane region" description="Helical" evidence="8">
    <location>
        <begin position="233"/>
        <end position="255"/>
    </location>
</feature>